<comment type="similarity">
    <text evidence="1">Belongs to the NAD(P)-dependent epimerase/dehydratase family.</text>
</comment>
<dbReference type="AlphaFoldDB" id="A0A4Y8M483"/>
<dbReference type="PANTHER" id="PTHR43103:SF5">
    <property type="entry name" value="4-EPIMERASE, PUTATIVE (AFU_ORTHOLOGUE AFUA_7G00360)-RELATED"/>
    <property type="match status" value="1"/>
</dbReference>
<comment type="caution">
    <text evidence="5">The sequence shown here is derived from an EMBL/GenBank/DDBJ whole genome shotgun (WGS) entry which is preliminary data.</text>
</comment>
<keyword evidence="2" id="KW-0560">Oxidoreductase</keyword>
<dbReference type="OrthoDB" id="9801056at2"/>
<dbReference type="EMBL" id="SOMN01000004">
    <property type="protein sequence ID" value="TFE29413.1"/>
    <property type="molecule type" value="Genomic_DNA"/>
</dbReference>
<evidence type="ECO:0000256" key="1">
    <source>
        <dbReference type="ARBA" id="ARBA00007637"/>
    </source>
</evidence>
<dbReference type="PANTHER" id="PTHR43103">
    <property type="entry name" value="NUCLEOSIDE-DIPHOSPHATE-SUGAR EPIMERASE"/>
    <property type="match status" value="1"/>
</dbReference>
<protein>
    <submittedName>
        <fullName evidence="5">NAD(P)-dependent oxidoreductase</fullName>
    </submittedName>
</protein>
<keyword evidence="3" id="KW-0520">NAD</keyword>
<evidence type="ECO:0000313" key="5">
    <source>
        <dbReference type="EMBL" id="TFE29413.1"/>
    </source>
</evidence>
<evidence type="ECO:0000313" key="6">
    <source>
        <dbReference type="Proteomes" id="UP000297900"/>
    </source>
</evidence>
<gene>
    <name evidence="5" type="ORF">E2980_05295</name>
</gene>
<keyword evidence="6" id="KW-1185">Reference proteome</keyword>
<evidence type="ECO:0000256" key="2">
    <source>
        <dbReference type="ARBA" id="ARBA00023002"/>
    </source>
</evidence>
<dbReference type="InterPro" id="IPR036291">
    <property type="entry name" value="NAD(P)-bd_dom_sf"/>
</dbReference>
<dbReference type="GO" id="GO:0016491">
    <property type="term" value="F:oxidoreductase activity"/>
    <property type="evidence" value="ECO:0007669"/>
    <property type="project" value="UniProtKB-KW"/>
</dbReference>
<proteinExistence type="inferred from homology"/>
<feature type="domain" description="NAD-dependent epimerase/dehydratase" evidence="4">
    <location>
        <begin position="4"/>
        <end position="212"/>
    </location>
</feature>
<accession>A0A4Y8M483</accession>
<dbReference type="Pfam" id="PF01370">
    <property type="entry name" value="Epimerase"/>
    <property type="match status" value="1"/>
</dbReference>
<dbReference type="CDD" id="cd08946">
    <property type="entry name" value="SDR_e"/>
    <property type="match status" value="1"/>
</dbReference>
<evidence type="ECO:0000256" key="3">
    <source>
        <dbReference type="ARBA" id="ARBA00023027"/>
    </source>
</evidence>
<reference evidence="5 6" key="1">
    <citation type="submission" date="2019-03" db="EMBL/GenBank/DDBJ databases">
        <title>Cohnella endophytica sp. nov., a novel endophytic bacterium isolated from bark of Sonneratia apetala.</title>
        <authorList>
            <person name="Tuo L."/>
        </authorList>
    </citation>
    <scope>NUCLEOTIDE SEQUENCE [LARGE SCALE GENOMIC DNA]</scope>
    <source>
        <strain evidence="5 6">CCTCC AB 208254</strain>
    </source>
</reference>
<dbReference type="Gene3D" id="3.40.50.720">
    <property type="entry name" value="NAD(P)-binding Rossmann-like Domain"/>
    <property type="match status" value="1"/>
</dbReference>
<dbReference type="SUPFAM" id="SSF51735">
    <property type="entry name" value="NAD(P)-binding Rossmann-fold domains"/>
    <property type="match status" value="1"/>
</dbReference>
<dbReference type="RefSeq" id="WP_135151107.1">
    <property type="nucleotide sequence ID" value="NZ_SOMN01000004.1"/>
</dbReference>
<evidence type="ECO:0000259" key="4">
    <source>
        <dbReference type="Pfam" id="PF01370"/>
    </source>
</evidence>
<dbReference type="Proteomes" id="UP000297900">
    <property type="component" value="Unassembled WGS sequence"/>
</dbReference>
<name>A0A4Y8M483_9BACL</name>
<sequence length="279" mass="31065">MQTIAVTGGSGKLGVWVVEELVRQGFRVVSLDEKTSDKLKCKQIKVNLSDFGQVVGAINGADAVIHLAAIPAPLGYTNDYIFANNVSSTFHVLEAASILGIKKVVTGSSESAYGFCWAPKPFSPNYVPVNEKHPALPQECYGLSKIVGEQTGEMFHRRTGMQIFSLRFSLILTPKEYSLSSISKPENYKRILWSYIDIRDAVQACIASLRSEAGGHRTLNITSDDTLSDRPTERLLAEFYPEITDQRRTFSGREALVSNELAKNILEWKPEFSWEQIKE</sequence>
<organism evidence="5 6">
    <name type="scientific">Cohnella luojiensis</name>
    <dbReference type="NCBI Taxonomy" id="652876"/>
    <lineage>
        <taxon>Bacteria</taxon>
        <taxon>Bacillati</taxon>
        <taxon>Bacillota</taxon>
        <taxon>Bacilli</taxon>
        <taxon>Bacillales</taxon>
        <taxon>Paenibacillaceae</taxon>
        <taxon>Cohnella</taxon>
    </lineage>
</organism>
<dbReference type="InterPro" id="IPR001509">
    <property type="entry name" value="Epimerase_deHydtase"/>
</dbReference>